<evidence type="ECO:0000256" key="1">
    <source>
        <dbReference type="SAM" id="Phobius"/>
    </source>
</evidence>
<name>A0A2P2QCF7_RHIMU</name>
<organism evidence="2">
    <name type="scientific">Rhizophora mucronata</name>
    <name type="common">Asiatic mangrove</name>
    <dbReference type="NCBI Taxonomy" id="61149"/>
    <lineage>
        <taxon>Eukaryota</taxon>
        <taxon>Viridiplantae</taxon>
        <taxon>Streptophyta</taxon>
        <taxon>Embryophyta</taxon>
        <taxon>Tracheophyta</taxon>
        <taxon>Spermatophyta</taxon>
        <taxon>Magnoliopsida</taxon>
        <taxon>eudicotyledons</taxon>
        <taxon>Gunneridae</taxon>
        <taxon>Pentapetalae</taxon>
        <taxon>rosids</taxon>
        <taxon>fabids</taxon>
        <taxon>Malpighiales</taxon>
        <taxon>Rhizophoraceae</taxon>
        <taxon>Rhizophora</taxon>
    </lineage>
</organism>
<dbReference type="AlphaFoldDB" id="A0A2P2QCF7"/>
<feature type="transmembrane region" description="Helical" evidence="1">
    <location>
        <begin position="20"/>
        <end position="42"/>
    </location>
</feature>
<keyword evidence="1" id="KW-0472">Membrane</keyword>
<evidence type="ECO:0000313" key="2">
    <source>
        <dbReference type="EMBL" id="MBX64676.1"/>
    </source>
</evidence>
<reference evidence="2" key="1">
    <citation type="submission" date="2018-02" db="EMBL/GenBank/DDBJ databases">
        <title>Rhizophora mucronata_Transcriptome.</title>
        <authorList>
            <person name="Meera S.P."/>
            <person name="Sreeshan A."/>
            <person name="Augustine A."/>
        </authorList>
    </citation>
    <scope>NUCLEOTIDE SEQUENCE</scope>
    <source>
        <tissue evidence="2">Leaf</tissue>
    </source>
</reference>
<sequence>MCELLVVTSAYLTIGQASSWFSTYLATIAYFDFISTILSYMFPWQAKCKLSELYYFFIRNLLF</sequence>
<protein>
    <submittedName>
        <fullName evidence="2">Uncharacterized protein</fullName>
    </submittedName>
</protein>
<proteinExistence type="predicted"/>
<accession>A0A2P2QCF7</accession>
<keyword evidence="1" id="KW-1133">Transmembrane helix</keyword>
<dbReference type="EMBL" id="GGEC01084192">
    <property type="protein sequence ID" value="MBX64676.1"/>
    <property type="molecule type" value="Transcribed_RNA"/>
</dbReference>
<keyword evidence="1" id="KW-0812">Transmembrane</keyword>